<evidence type="ECO:0000313" key="3">
    <source>
        <dbReference type="Proteomes" id="UP000000969"/>
    </source>
</evidence>
<protein>
    <submittedName>
        <fullName evidence="2">JK_3P</fullName>
    </submittedName>
</protein>
<name>Q45Q12_9CAUD</name>
<evidence type="ECO:0000256" key="1">
    <source>
        <dbReference type="SAM" id="MobiDB-lite"/>
    </source>
</evidence>
<proteinExistence type="predicted"/>
<dbReference type="Proteomes" id="UP000000969">
    <property type="component" value="Segment"/>
</dbReference>
<dbReference type="GeneID" id="3562320"/>
<dbReference type="RefSeq" id="YP_277444.1">
    <property type="nucleotide sequence ID" value="NC_007291.1"/>
</dbReference>
<evidence type="ECO:0000313" key="2">
    <source>
        <dbReference type="EMBL" id="AAZ29253.1"/>
    </source>
</evidence>
<dbReference type="KEGG" id="vg:3562320"/>
<feature type="region of interest" description="Disordered" evidence="1">
    <location>
        <begin position="1"/>
        <end position="21"/>
    </location>
</feature>
<keyword evidence="3" id="KW-1185">Reference proteome</keyword>
<accession>Q45Q12</accession>
<organism evidence="2 3">
    <name type="scientific">Escherichia phage Jk06</name>
    <dbReference type="NCBI Taxonomy" id="2886922"/>
    <lineage>
        <taxon>Viruses</taxon>
        <taxon>Duplodnaviria</taxon>
        <taxon>Heunggongvirae</taxon>
        <taxon>Uroviricota</taxon>
        <taxon>Caudoviricetes</taxon>
        <taxon>Drexlerviridae</taxon>
        <taxon>Rogunavirinae</taxon>
        <taxon>Rogunavirus</taxon>
        <taxon>Rogunavirus Jk06</taxon>
    </lineage>
</organism>
<reference evidence="2 3" key="1">
    <citation type="submission" date="2005-07" db="EMBL/GenBank/DDBJ databases">
        <title>Bacteriophage JK06 is a highly specific type for pathogenic E. coli O157:H7.</title>
        <authorList>
            <person name="Kagan J."/>
            <person name="Kuhn J."/>
        </authorList>
    </citation>
    <scope>NUCLEOTIDE SEQUENCE [LARGE SCALE GENOMIC DNA]</scope>
</reference>
<sequence length="126" mass="14128">MRPTATGKRTGKKYDATKSTPPRMVWNKPPDFRPCGIGIILISLTVSRSLILCSLTFLPSTNTANLVFWPTWLRMNSLNSGMFTERARIASGTVLTHSLCSFPNFLPKPNPSLTSITFWVITRILR</sequence>
<dbReference type="EMBL" id="DQ121662">
    <property type="protein sequence ID" value="AAZ29253.1"/>
    <property type="molecule type" value="Genomic_DNA"/>
</dbReference>
<gene>
    <name evidence="2" type="ORF">JK_3</name>
</gene>